<dbReference type="Pfam" id="PF11523">
    <property type="entry name" value="DUF3223"/>
    <property type="match status" value="1"/>
</dbReference>
<dbReference type="AlphaFoldDB" id="A0A0F9T204"/>
<accession>A0A0F9T204</accession>
<dbReference type="Gene3D" id="3.10.450.40">
    <property type="match status" value="1"/>
</dbReference>
<dbReference type="PANTHER" id="PTHR33415:SF12">
    <property type="entry name" value="PROTEIN EMBRYO DEFECTIVE 514"/>
    <property type="match status" value="1"/>
</dbReference>
<name>A0A0F9T204_9ZZZZ</name>
<protein>
    <recommendedName>
        <fullName evidence="2">DUF3223 domain-containing protein</fullName>
    </recommendedName>
</protein>
<evidence type="ECO:0000313" key="1">
    <source>
        <dbReference type="EMBL" id="KKN75355.1"/>
    </source>
</evidence>
<organism evidence="1">
    <name type="scientific">marine sediment metagenome</name>
    <dbReference type="NCBI Taxonomy" id="412755"/>
    <lineage>
        <taxon>unclassified sequences</taxon>
        <taxon>metagenomes</taxon>
        <taxon>ecological metagenomes</taxon>
    </lineage>
</organism>
<comment type="caution">
    <text evidence="1">The sequence shown here is derived from an EMBL/GenBank/DDBJ whole genome shotgun (WGS) entry which is preliminary data.</text>
</comment>
<proteinExistence type="predicted"/>
<evidence type="ECO:0008006" key="2">
    <source>
        <dbReference type="Google" id="ProtNLM"/>
    </source>
</evidence>
<dbReference type="EMBL" id="LAZR01000311">
    <property type="protein sequence ID" value="KKN75355.1"/>
    <property type="molecule type" value="Genomic_DNA"/>
</dbReference>
<dbReference type="PANTHER" id="PTHR33415">
    <property type="entry name" value="PROTEIN EMBRYO DEFECTIVE 514"/>
    <property type="match status" value="1"/>
</dbReference>
<sequence length="96" mass="10751">MARKIPVTVGGIEYESKKDAIEHFKKMLNRYDIGDRVSAGDQAELHELVKRHPEAEARIGTGVESFSVRDGDFGTQCFSITRLDGTTQNFSFRACI</sequence>
<gene>
    <name evidence="1" type="ORF">LCGC14_0380990</name>
</gene>
<dbReference type="InterPro" id="IPR044673">
    <property type="entry name" value="DCL-like"/>
</dbReference>
<reference evidence="1" key="1">
    <citation type="journal article" date="2015" name="Nature">
        <title>Complex archaea that bridge the gap between prokaryotes and eukaryotes.</title>
        <authorList>
            <person name="Spang A."/>
            <person name="Saw J.H."/>
            <person name="Jorgensen S.L."/>
            <person name="Zaremba-Niedzwiedzka K."/>
            <person name="Martijn J."/>
            <person name="Lind A.E."/>
            <person name="van Eijk R."/>
            <person name="Schleper C."/>
            <person name="Guy L."/>
            <person name="Ettema T.J."/>
        </authorList>
    </citation>
    <scope>NUCLEOTIDE SEQUENCE</scope>
</reference>